<dbReference type="GO" id="GO:0019871">
    <property type="term" value="F:sodium channel inhibitor activity"/>
    <property type="evidence" value="ECO:0007669"/>
    <property type="project" value="InterPro"/>
</dbReference>
<evidence type="ECO:0000256" key="2">
    <source>
        <dbReference type="ARBA" id="ARBA00022525"/>
    </source>
</evidence>
<evidence type="ECO:0000256" key="1">
    <source>
        <dbReference type="ARBA" id="ARBA00004613"/>
    </source>
</evidence>
<dbReference type="SUPFAM" id="SSF57095">
    <property type="entry name" value="Scorpion toxin-like"/>
    <property type="match status" value="1"/>
</dbReference>
<dbReference type="AlphaFoldDB" id="A0A087GZ73"/>
<evidence type="ECO:0000256" key="3">
    <source>
        <dbReference type="SAM" id="SignalP"/>
    </source>
</evidence>
<dbReference type="Gene3D" id="3.30.30.10">
    <property type="entry name" value="Knottin, scorpion toxin-like"/>
    <property type="match status" value="1"/>
</dbReference>
<name>A0A087GZ73_ARAAL</name>
<proteinExistence type="predicted"/>
<comment type="subcellular location">
    <subcellularLocation>
        <location evidence="1">Secreted</location>
    </subcellularLocation>
</comment>
<dbReference type="InterPro" id="IPR036574">
    <property type="entry name" value="Scorpion_toxin-like_sf"/>
</dbReference>
<evidence type="ECO:0000313" key="4">
    <source>
        <dbReference type="EMBL" id="KFK35175.1"/>
    </source>
</evidence>
<evidence type="ECO:0000313" key="5">
    <source>
        <dbReference type="Proteomes" id="UP000029120"/>
    </source>
</evidence>
<gene>
    <name evidence="4" type="ordered locus">AALP_Aa5g249600</name>
</gene>
<reference evidence="5" key="1">
    <citation type="journal article" date="2015" name="Nat. Plants">
        <title>Genome expansion of Arabis alpina linked with retrotransposition and reduced symmetric DNA methylation.</title>
        <authorList>
            <person name="Willing E.M."/>
            <person name="Rawat V."/>
            <person name="Mandakova T."/>
            <person name="Maumus F."/>
            <person name="James G.V."/>
            <person name="Nordstroem K.J."/>
            <person name="Becker C."/>
            <person name="Warthmann N."/>
            <person name="Chica C."/>
            <person name="Szarzynska B."/>
            <person name="Zytnicki M."/>
            <person name="Albani M.C."/>
            <person name="Kiefer C."/>
            <person name="Bergonzi S."/>
            <person name="Castaings L."/>
            <person name="Mateos J.L."/>
            <person name="Berns M.C."/>
            <person name="Bujdoso N."/>
            <person name="Piofczyk T."/>
            <person name="de Lorenzo L."/>
            <person name="Barrero-Sicilia C."/>
            <person name="Mateos I."/>
            <person name="Piednoel M."/>
            <person name="Hagmann J."/>
            <person name="Chen-Min-Tao R."/>
            <person name="Iglesias-Fernandez R."/>
            <person name="Schuster S.C."/>
            <person name="Alonso-Blanco C."/>
            <person name="Roudier F."/>
            <person name="Carbonero P."/>
            <person name="Paz-Ares J."/>
            <person name="Davis S.J."/>
            <person name="Pecinka A."/>
            <person name="Quesneville H."/>
            <person name="Colot V."/>
            <person name="Lysak M.A."/>
            <person name="Weigel D."/>
            <person name="Coupland G."/>
            <person name="Schneeberger K."/>
        </authorList>
    </citation>
    <scope>NUCLEOTIDE SEQUENCE [LARGE SCALE GENOMIC DNA]</scope>
    <source>
        <strain evidence="5">cv. Pajares</strain>
    </source>
</reference>
<keyword evidence="2" id="KW-0964">Secreted</keyword>
<dbReference type="Gramene" id="KFK35175">
    <property type="protein sequence ID" value="KFK35175"/>
    <property type="gene ID" value="AALP_AA5G249600"/>
</dbReference>
<keyword evidence="3" id="KW-0732">Signal</keyword>
<protein>
    <recommendedName>
        <fullName evidence="6">Knottin scorpion toxin-like domain-containing protein</fullName>
    </recommendedName>
</protein>
<dbReference type="EMBL" id="CM002873">
    <property type="protein sequence ID" value="KFK35175.1"/>
    <property type="molecule type" value="Genomic_DNA"/>
</dbReference>
<dbReference type="Proteomes" id="UP000029120">
    <property type="component" value="Chromosome 5"/>
</dbReference>
<dbReference type="GO" id="GO:0005576">
    <property type="term" value="C:extracellular region"/>
    <property type="evidence" value="ECO:0007669"/>
    <property type="project" value="UniProtKB-SubCell"/>
</dbReference>
<accession>A0A087GZ73</accession>
<dbReference type="OMA" id="CNYCFAD"/>
<feature type="signal peptide" evidence="3">
    <location>
        <begin position="1"/>
        <end position="24"/>
    </location>
</feature>
<keyword evidence="5" id="KW-1185">Reference proteome</keyword>
<organism evidence="4 5">
    <name type="scientific">Arabis alpina</name>
    <name type="common">Alpine rock-cress</name>
    <dbReference type="NCBI Taxonomy" id="50452"/>
    <lineage>
        <taxon>Eukaryota</taxon>
        <taxon>Viridiplantae</taxon>
        <taxon>Streptophyta</taxon>
        <taxon>Embryophyta</taxon>
        <taxon>Tracheophyta</taxon>
        <taxon>Spermatophyta</taxon>
        <taxon>Magnoliopsida</taxon>
        <taxon>eudicotyledons</taxon>
        <taxon>Gunneridae</taxon>
        <taxon>Pentapetalae</taxon>
        <taxon>rosids</taxon>
        <taxon>malvids</taxon>
        <taxon>Brassicales</taxon>
        <taxon>Brassicaceae</taxon>
        <taxon>Arabideae</taxon>
        <taxon>Arabis</taxon>
    </lineage>
</organism>
<dbReference type="OrthoDB" id="1091122at2759"/>
<dbReference type="Pfam" id="PF00537">
    <property type="entry name" value="Toxin_3"/>
    <property type="match status" value="1"/>
</dbReference>
<dbReference type="InterPro" id="IPR002061">
    <property type="entry name" value="Scorpion_toxinL/defensin"/>
</dbReference>
<evidence type="ECO:0008006" key="6">
    <source>
        <dbReference type="Google" id="ProtNLM"/>
    </source>
</evidence>
<feature type="chain" id="PRO_5001822688" description="Knottin scorpion toxin-like domain-containing protein" evidence="3">
    <location>
        <begin position="25"/>
        <end position="103"/>
    </location>
</feature>
<sequence length="103" mass="11648">MKSVSILALLVLFVVVLEMSKIKADKDECYKAYNPTEGEAQDWYLCAPRVYPSVCNRQCQKTREGTKSGRCDFSINPSHGICFCNYCSDDHIPLYLTKPTDDA</sequence>